<dbReference type="CDD" id="cd05403">
    <property type="entry name" value="NT_KNTase_like"/>
    <property type="match status" value="1"/>
</dbReference>
<feature type="domain" description="Polymerase nucleotidyl transferase" evidence="1">
    <location>
        <begin position="10"/>
        <end position="94"/>
    </location>
</feature>
<evidence type="ECO:0000259" key="1">
    <source>
        <dbReference type="Pfam" id="PF01909"/>
    </source>
</evidence>
<dbReference type="RefSeq" id="WP_072888340.1">
    <property type="nucleotide sequence ID" value="NZ_FRAE01000023.1"/>
</dbReference>
<dbReference type="AlphaFoldDB" id="A0A1M6NJS0"/>
<dbReference type="Pfam" id="PF01909">
    <property type="entry name" value="NTP_transf_2"/>
    <property type="match status" value="1"/>
</dbReference>
<accession>A0A1M6NJS0</accession>
<organism evidence="2 3">
    <name type="scientific">Tepidibacter formicigenes DSM 15518</name>
    <dbReference type="NCBI Taxonomy" id="1123349"/>
    <lineage>
        <taxon>Bacteria</taxon>
        <taxon>Bacillati</taxon>
        <taxon>Bacillota</taxon>
        <taxon>Clostridia</taxon>
        <taxon>Peptostreptococcales</taxon>
        <taxon>Peptostreptococcaceae</taxon>
        <taxon>Tepidibacter</taxon>
    </lineage>
</organism>
<dbReference type="GO" id="GO:0016779">
    <property type="term" value="F:nucleotidyltransferase activity"/>
    <property type="evidence" value="ECO:0007669"/>
    <property type="project" value="InterPro"/>
</dbReference>
<protein>
    <submittedName>
        <fullName evidence="2">Nucleotidyltransferase domain-containing protein</fullName>
    </submittedName>
</protein>
<proteinExistence type="predicted"/>
<evidence type="ECO:0000313" key="3">
    <source>
        <dbReference type="Proteomes" id="UP000242497"/>
    </source>
</evidence>
<dbReference type="SUPFAM" id="SSF81301">
    <property type="entry name" value="Nucleotidyltransferase"/>
    <property type="match status" value="1"/>
</dbReference>
<dbReference type="Proteomes" id="UP000242497">
    <property type="component" value="Unassembled WGS sequence"/>
</dbReference>
<gene>
    <name evidence="2" type="ORF">SAMN02744037_01285</name>
</gene>
<dbReference type="Gene3D" id="3.30.460.10">
    <property type="entry name" value="Beta Polymerase, domain 2"/>
    <property type="match status" value="1"/>
</dbReference>
<dbReference type="EMBL" id="FRAE01000023">
    <property type="protein sequence ID" value="SHJ95923.1"/>
    <property type="molecule type" value="Genomic_DNA"/>
</dbReference>
<sequence length="108" mass="12339">MPQQIKSEINKITNQIQAVVSTSKIYLFGSFAYGKPNDDSDLDLCIVTNEKGVRKRELIKSIRKSISKVASMPVDILVYYEDEFDERAMLESTIEYKIAHEGVSVYEQ</sequence>
<keyword evidence="3" id="KW-1185">Reference proteome</keyword>
<keyword evidence="2" id="KW-0808">Transferase</keyword>
<reference evidence="3" key="1">
    <citation type="submission" date="2016-11" db="EMBL/GenBank/DDBJ databases">
        <authorList>
            <person name="Varghese N."/>
            <person name="Submissions S."/>
        </authorList>
    </citation>
    <scope>NUCLEOTIDE SEQUENCE [LARGE SCALE GENOMIC DNA]</scope>
    <source>
        <strain evidence="3">DSM 15518</strain>
    </source>
</reference>
<name>A0A1M6NJS0_9FIRM</name>
<dbReference type="STRING" id="1123349.SAMN02744037_01285"/>
<dbReference type="PANTHER" id="PTHR37030:SF1">
    <property type="entry name" value="NUCLEOTIDYLTRANSFERASE"/>
    <property type="match status" value="1"/>
</dbReference>
<dbReference type="InterPro" id="IPR043519">
    <property type="entry name" value="NT_sf"/>
</dbReference>
<dbReference type="PANTHER" id="PTHR37030">
    <property type="entry name" value="NUCLEOTIDYLTRANSFERASE"/>
    <property type="match status" value="1"/>
</dbReference>
<evidence type="ECO:0000313" key="2">
    <source>
        <dbReference type="EMBL" id="SHJ95923.1"/>
    </source>
</evidence>
<dbReference type="InterPro" id="IPR002934">
    <property type="entry name" value="Polymerase_NTP_transf_dom"/>
</dbReference>